<dbReference type="OrthoDB" id="18018at2759"/>
<sequence length="59" mass="6752">MARGNQRENDRKKSQKKMAGMKGKNTMTGSEQQRTKEDVAAKMREKQRLADERKAAGQK</sequence>
<dbReference type="VEuPathDB" id="FungiDB:ASPGLDRAFT_32859"/>
<accession>A0A1L9VTA2</accession>
<name>A0A1L9VTA2_ASPGL</name>
<protein>
    <recommendedName>
        <fullName evidence="2">Small EDRK-rich factor-like N-terminal domain-containing protein</fullName>
    </recommendedName>
</protein>
<feature type="compositionally biased region" description="Basic and acidic residues" evidence="1">
    <location>
        <begin position="1"/>
        <end position="12"/>
    </location>
</feature>
<reference evidence="4" key="1">
    <citation type="journal article" date="2017" name="Genome Biol.">
        <title>Comparative genomics reveals high biological diversity and specific adaptations in the industrially and medically important fungal genus Aspergillus.</title>
        <authorList>
            <person name="de Vries R.P."/>
            <person name="Riley R."/>
            <person name="Wiebenga A."/>
            <person name="Aguilar-Osorio G."/>
            <person name="Amillis S."/>
            <person name="Uchima C.A."/>
            <person name="Anderluh G."/>
            <person name="Asadollahi M."/>
            <person name="Askin M."/>
            <person name="Barry K."/>
            <person name="Battaglia E."/>
            <person name="Bayram O."/>
            <person name="Benocci T."/>
            <person name="Braus-Stromeyer S.A."/>
            <person name="Caldana C."/>
            <person name="Canovas D."/>
            <person name="Cerqueira G.C."/>
            <person name="Chen F."/>
            <person name="Chen W."/>
            <person name="Choi C."/>
            <person name="Clum A."/>
            <person name="Dos Santos R.A."/>
            <person name="Damasio A.R."/>
            <person name="Diallinas G."/>
            <person name="Emri T."/>
            <person name="Fekete E."/>
            <person name="Flipphi M."/>
            <person name="Freyberg S."/>
            <person name="Gallo A."/>
            <person name="Gournas C."/>
            <person name="Habgood R."/>
            <person name="Hainaut M."/>
            <person name="Harispe M.L."/>
            <person name="Henrissat B."/>
            <person name="Hilden K.S."/>
            <person name="Hope R."/>
            <person name="Hossain A."/>
            <person name="Karabika E."/>
            <person name="Karaffa L."/>
            <person name="Karanyi Z."/>
            <person name="Krasevec N."/>
            <person name="Kuo A."/>
            <person name="Kusch H."/>
            <person name="LaButti K."/>
            <person name="Lagendijk E.L."/>
            <person name="Lapidus A."/>
            <person name="Levasseur A."/>
            <person name="Lindquist E."/>
            <person name="Lipzen A."/>
            <person name="Logrieco A.F."/>
            <person name="MacCabe A."/>
            <person name="Maekelae M.R."/>
            <person name="Malavazi I."/>
            <person name="Melin P."/>
            <person name="Meyer V."/>
            <person name="Mielnichuk N."/>
            <person name="Miskei M."/>
            <person name="Molnar A.P."/>
            <person name="Mule G."/>
            <person name="Ngan C.Y."/>
            <person name="Orejas M."/>
            <person name="Orosz E."/>
            <person name="Ouedraogo J.P."/>
            <person name="Overkamp K.M."/>
            <person name="Park H.-S."/>
            <person name="Perrone G."/>
            <person name="Piumi F."/>
            <person name="Punt P.J."/>
            <person name="Ram A.F."/>
            <person name="Ramon A."/>
            <person name="Rauscher S."/>
            <person name="Record E."/>
            <person name="Riano-Pachon D.M."/>
            <person name="Robert V."/>
            <person name="Roehrig J."/>
            <person name="Ruller R."/>
            <person name="Salamov A."/>
            <person name="Salih N.S."/>
            <person name="Samson R.A."/>
            <person name="Sandor E."/>
            <person name="Sanguinetti M."/>
            <person name="Schuetze T."/>
            <person name="Sepcic K."/>
            <person name="Shelest E."/>
            <person name="Sherlock G."/>
            <person name="Sophianopoulou V."/>
            <person name="Squina F.M."/>
            <person name="Sun H."/>
            <person name="Susca A."/>
            <person name="Todd R.B."/>
            <person name="Tsang A."/>
            <person name="Unkles S.E."/>
            <person name="van de Wiele N."/>
            <person name="van Rossen-Uffink D."/>
            <person name="Oliveira J.V."/>
            <person name="Vesth T.C."/>
            <person name="Visser J."/>
            <person name="Yu J.-H."/>
            <person name="Zhou M."/>
            <person name="Andersen M.R."/>
            <person name="Archer D.B."/>
            <person name="Baker S.E."/>
            <person name="Benoit I."/>
            <person name="Brakhage A.A."/>
            <person name="Braus G.H."/>
            <person name="Fischer R."/>
            <person name="Frisvad J.C."/>
            <person name="Goldman G.H."/>
            <person name="Houbraken J."/>
            <person name="Oakley B."/>
            <person name="Pocsi I."/>
            <person name="Scazzocchio C."/>
            <person name="Seiboth B."/>
            <person name="vanKuyk P.A."/>
            <person name="Wortman J."/>
            <person name="Dyer P.S."/>
            <person name="Grigoriev I.V."/>
        </authorList>
    </citation>
    <scope>NUCLEOTIDE SEQUENCE [LARGE SCALE GENOMIC DNA]</scope>
    <source>
        <strain evidence="4">CBS 516.65</strain>
    </source>
</reference>
<evidence type="ECO:0000256" key="1">
    <source>
        <dbReference type="SAM" id="MobiDB-lite"/>
    </source>
</evidence>
<keyword evidence="4" id="KW-1185">Reference proteome</keyword>
<feature type="compositionally biased region" description="Basic and acidic residues" evidence="1">
    <location>
        <begin position="33"/>
        <end position="59"/>
    </location>
</feature>
<dbReference type="InterPro" id="IPR007513">
    <property type="entry name" value="SERF-like_N"/>
</dbReference>
<proteinExistence type="predicted"/>
<gene>
    <name evidence="3" type="ORF">ASPGLDRAFT_32859</name>
</gene>
<feature type="region of interest" description="Disordered" evidence="1">
    <location>
        <begin position="1"/>
        <end position="59"/>
    </location>
</feature>
<evidence type="ECO:0000313" key="4">
    <source>
        <dbReference type="Proteomes" id="UP000184300"/>
    </source>
</evidence>
<evidence type="ECO:0000259" key="2">
    <source>
        <dbReference type="Pfam" id="PF04419"/>
    </source>
</evidence>
<evidence type="ECO:0000313" key="3">
    <source>
        <dbReference type="EMBL" id="OJJ87137.1"/>
    </source>
</evidence>
<dbReference type="STRING" id="1160497.A0A1L9VTA2"/>
<dbReference type="Pfam" id="PF04419">
    <property type="entry name" value="SERF-like_N"/>
    <property type="match status" value="1"/>
</dbReference>
<feature type="domain" description="Small EDRK-rich factor-like N-terminal" evidence="2">
    <location>
        <begin position="1"/>
        <end position="36"/>
    </location>
</feature>
<dbReference type="GeneID" id="34460494"/>
<dbReference type="EMBL" id="KV878891">
    <property type="protein sequence ID" value="OJJ87137.1"/>
    <property type="molecule type" value="Genomic_DNA"/>
</dbReference>
<dbReference type="RefSeq" id="XP_022403826.1">
    <property type="nucleotide sequence ID" value="XM_022544233.1"/>
</dbReference>
<organism evidence="3 4">
    <name type="scientific">Aspergillus glaucus CBS 516.65</name>
    <dbReference type="NCBI Taxonomy" id="1160497"/>
    <lineage>
        <taxon>Eukaryota</taxon>
        <taxon>Fungi</taxon>
        <taxon>Dikarya</taxon>
        <taxon>Ascomycota</taxon>
        <taxon>Pezizomycotina</taxon>
        <taxon>Eurotiomycetes</taxon>
        <taxon>Eurotiomycetidae</taxon>
        <taxon>Eurotiales</taxon>
        <taxon>Aspergillaceae</taxon>
        <taxon>Aspergillus</taxon>
        <taxon>Aspergillus subgen. Aspergillus</taxon>
    </lineage>
</organism>
<dbReference type="AlphaFoldDB" id="A0A1L9VTA2"/>
<dbReference type="Proteomes" id="UP000184300">
    <property type="component" value="Unassembled WGS sequence"/>
</dbReference>